<protein>
    <submittedName>
        <fullName evidence="1">Uncharacterized protein</fullName>
    </submittedName>
</protein>
<dbReference type="AlphaFoldDB" id="A0A5J4XA49"/>
<gene>
    <name evidence="1" type="ORF">EZS28_001062</name>
</gene>
<dbReference type="Proteomes" id="UP000324800">
    <property type="component" value="Unassembled WGS sequence"/>
</dbReference>
<organism evidence="1 2">
    <name type="scientific">Streblomastix strix</name>
    <dbReference type="NCBI Taxonomy" id="222440"/>
    <lineage>
        <taxon>Eukaryota</taxon>
        <taxon>Metamonada</taxon>
        <taxon>Preaxostyla</taxon>
        <taxon>Oxymonadida</taxon>
        <taxon>Streblomastigidae</taxon>
        <taxon>Streblomastix</taxon>
    </lineage>
</organism>
<reference evidence="1 2" key="1">
    <citation type="submission" date="2019-03" db="EMBL/GenBank/DDBJ databases">
        <title>Single cell metagenomics reveals metabolic interactions within the superorganism composed of flagellate Streblomastix strix and complex community of Bacteroidetes bacteria on its surface.</title>
        <authorList>
            <person name="Treitli S.C."/>
            <person name="Kolisko M."/>
            <person name="Husnik F."/>
            <person name="Keeling P."/>
            <person name="Hampl V."/>
        </authorList>
    </citation>
    <scope>NUCLEOTIDE SEQUENCE [LARGE SCALE GENOMIC DNA]</scope>
    <source>
        <strain evidence="1">ST1C</strain>
    </source>
</reference>
<evidence type="ECO:0000313" key="2">
    <source>
        <dbReference type="Proteomes" id="UP000324800"/>
    </source>
</evidence>
<evidence type="ECO:0000313" key="1">
    <source>
        <dbReference type="EMBL" id="KAA6403415.1"/>
    </source>
</evidence>
<accession>A0A5J4XA49</accession>
<dbReference type="EMBL" id="SNRW01000103">
    <property type="protein sequence ID" value="KAA6403415.1"/>
    <property type="molecule type" value="Genomic_DNA"/>
</dbReference>
<proteinExistence type="predicted"/>
<sequence>MQISLKIVSIKAICPIEWFETWNGREKSKQQIRTYFGKTLKKRSLTREKCSKEVHVVMSSVGIDEKQSVTIVRKVAIFAMQNKNKTKIEIDRWSRYSESADKVRYNYDVNNNDSIRKELSE</sequence>
<name>A0A5J4XA49_9EUKA</name>
<comment type="caution">
    <text evidence="1">The sequence shown here is derived from an EMBL/GenBank/DDBJ whole genome shotgun (WGS) entry which is preliminary data.</text>
</comment>